<feature type="domain" description="Glycosyltransferase subfamily 4-like N-terminal" evidence="2">
    <location>
        <begin position="19"/>
        <end position="129"/>
    </location>
</feature>
<dbReference type="Gene3D" id="3.40.50.2000">
    <property type="entry name" value="Glycogen Phosphorylase B"/>
    <property type="match status" value="2"/>
</dbReference>
<dbReference type="EC" id="2.4.1.11" evidence="3"/>
<organism evidence="3 4">
    <name type="scientific">Rosistilla oblonga</name>
    <dbReference type="NCBI Taxonomy" id="2527990"/>
    <lineage>
        <taxon>Bacteria</taxon>
        <taxon>Pseudomonadati</taxon>
        <taxon>Planctomycetota</taxon>
        <taxon>Planctomycetia</taxon>
        <taxon>Pirellulales</taxon>
        <taxon>Pirellulaceae</taxon>
        <taxon>Rosistilla</taxon>
    </lineage>
</organism>
<keyword evidence="3" id="KW-0808">Transferase</keyword>
<dbReference type="PANTHER" id="PTHR45947:SF3">
    <property type="entry name" value="SULFOQUINOVOSYL TRANSFERASE SQD2"/>
    <property type="match status" value="1"/>
</dbReference>
<gene>
    <name evidence="3" type="ORF">Mal33_00410</name>
</gene>
<proteinExistence type="predicted"/>
<dbReference type="CDD" id="cd03802">
    <property type="entry name" value="GT4_AviGT4-like"/>
    <property type="match status" value="1"/>
</dbReference>
<dbReference type="GO" id="GO:0004373">
    <property type="term" value="F:alpha-1,4-glucan glucosyltransferase (UDP-glucose donor) activity"/>
    <property type="evidence" value="ECO:0007669"/>
    <property type="project" value="UniProtKB-EC"/>
</dbReference>
<dbReference type="SUPFAM" id="SSF53756">
    <property type="entry name" value="UDP-Glycosyltransferase/glycogen phosphorylase"/>
    <property type="match status" value="1"/>
</dbReference>
<dbReference type="PANTHER" id="PTHR45947">
    <property type="entry name" value="SULFOQUINOVOSYL TRANSFERASE SQD2"/>
    <property type="match status" value="1"/>
</dbReference>
<evidence type="ECO:0000259" key="1">
    <source>
        <dbReference type="Pfam" id="PF00534"/>
    </source>
</evidence>
<dbReference type="RefSeq" id="WP_145281553.1">
    <property type="nucleotide sequence ID" value="NZ_CP036318.1"/>
</dbReference>
<keyword evidence="4" id="KW-1185">Reference proteome</keyword>
<dbReference type="Pfam" id="PF00534">
    <property type="entry name" value="Glycos_transf_1"/>
    <property type="match status" value="1"/>
</dbReference>
<keyword evidence="3" id="KW-0328">Glycosyltransferase</keyword>
<dbReference type="InterPro" id="IPR050194">
    <property type="entry name" value="Glycosyltransferase_grp1"/>
</dbReference>
<sequence>MKIGIIGHLKFPMAKPFAGGLEAFTHGFVDALVARGHDVTLFAAGDSDPRLPLEPILPHATIPESLRRLGRVHDGWIDATEDEAYASLMTRLAAADFDLIHNHSLNPIPLRFASTLPTQMITTLHAPVLPRVDAELTSRPWQQCGRFVNISHANAMAWGRLVGDQTVIYNGIDTDFWKGRTTAEQPRAVWFGRIVPEKGTHLAIAAARRAGLPIDVVGPVSDQAYFDEFVAPSLGADCSYLGHKTHEQLSEIISSAAVAIITPCWDEPFGLVVAEALACGTPVAAFARGALPEIIAPSVGRLAYPGDVDDLALAIGEAIELNGEVCRRVAQERYSMDRMMNDYEALYRRVQLGVAV</sequence>
<dbReference type="Pfam" id="PF13579">
    <property type="entry name" value="Glyco_trans_4_4"/>
    <property type="match status" value="1"/>
</dbReference>
<dbReference type="EMBL" id="CP036318">
    <property type="protein sequence ID" value="QDV54100.1"/>
    <property type="molecule type" value="Genomic_DNA"/>
</dbReference>
<dbReference type="InterPro" id="IPR001296">
    <property type="entry name" value="Glyco_trans_1"/>
</dbReference>
<name>A0A518ILX5_9BACT</name>
<dbReference type="InterPro" id="IPR028098">
    <property type="entry name" value="Glyco_trans_4-like_N"/>
</dbReference>
<protein>
    <submittedName>
        <fullName evidence="3">Glycogen synthase</fullName>
        <ecNumber evidence="3">2.4.1.11</ecNumber>
    </submittedName>
</protein>
<evidence type="ECO:0000259" key="2">
    <source>
        <dbReference type="Pfam" id="PF13579"/>
    </source>
</evidence>
<feature type="domain" description="Glycosyl transferase family 1" evidence="1">
    <location>
        <begin position="173"/>
        <end position="332"/>
    </location>
</feature>
<accession>A0A518ILX5</accession>
<evidence type="ECO:0000313" key="3">
    <source>
        <dbReference type="EMBL" id="QDV54100.1"/>
    </source>
</evidence>
<dbReference type="Proteomes" id="UP000316770">
    <property type="component" value="Chromosome"/>
</dbReference>
<dbReference type="AlphaFoldDB" id="A0A518ILX5"/>
<reference evidence="3 4" key="1">
    <citation type="submission" date="2019-02" db="EMBL/GenBank/DDBJ databases">
        <title>Deep-cultivation of Planctomycetes and their phenomic and genomic characterization uncovers novel biology.</title>
        <authorList>
            <person name="Wiegand S."/>
            <person name="Jogler M."/>
            <person name="Boedeker C."/>
            <person name="Pinto D."/>
            <person name="Vollmers J."/>
            <person name="Rivas-Marin E."/>
            <person name="Kohn T."/>
            <person name="Peeters S.H."/>
            <person name="Heuer A."/>
            <person name="Rast P."/>
            <person name="Oberbeckmann S."/>
            <person name="Bunk B."/>
            <person name="Jeske O."/>
            <person name="Meyerdierks A."/>
            <person name="Storesund J.E."/>
            <person name="Kallscheuer N."/>
            <person name="Luecker S."/>
            <person name="Lage O.M."/>
            <person name="Pohl T."/>
            <person name="Merkel B.J."/>
            <person name="Hornburger P."/>
            <person name="Mueller R.-W."/>
            <person name="Bruemmer F."/>
            <person name="Labrenz M."/>
            <person name="Spormann A.M."/>
            <person name="Op den Camp H."/>
            <person name="Overmann J."/>
            <person name="Amann R."/>
            <person name="Jetten M.S.M."/>
            <person name="Mascher T."/>
            <person name="Medema M.H."/>
            <person name="Devos D.P."/>
            <person name="Kaster A.-K."/>
            <person name="Ovreas L."/>
            <person name="Rohde M."/>
            <person name="Galperin M.Y."/>
            <person name="Jogler C."/>
        </authorList>
    </citation>
    <scope>NUCLEOTIDE SEQUENCE [LARGE SCALE GENOMIC DNA]</scope>
    <source>
        <strain evidence="3 4">Mal33</strain>
    </source>
</reference>
<evidence type="ECO:0000313" key="4">
    <source>
        <dbReference type="Proteomes" id="UP000316770"/>
    </source>
</evidence>